<name>A0A9W5IS78_NEISU</name>
<comment type="caution">
    <text evidence="2">The sequence shown here is derived from an EMBL/GenBank/DDBJ whole genome shotgun (WGS) entry which is preliminary data.</text>
</comment>
<proteinExistence type="predicted"/>
<reference evidence="2 3" key="1">
    <citation type="submission" date="2010-01" db="EMBL/GenBank/DDBJ databases">
        <authorList>
            <person name="Weinstock G."/>
            <person name="Sodergren E."/>
            <person name="Clifton S."/>
            <person name="Fulton L."/>
            <person name="Fulton B."/>
            <person name="Courtney L."/>
            <person name="Fronick C."/>
            <person name="Harrison M."/>
            <person name="Strong C."/>
            <person name="Farmer C."/>
            <person name="Delahaunty K."/>
            <person name="Markovic C."/>
            <person name="Hall O."/>
            <person name="Minx P."/>
            <person name="Tomlinson C."/>
            <person name="Mitreva M."/>
            <person name="Nelson J."/>
            <person name="Hou S."/>
            <person name="Wollam A."/>
            <person name="Pepin K.H."/>
            <person name="Johnson M."/>
            <person name="Bhonagiri V."/>
            <person name="Nash W.E."/>
            <person name="Warren W."/>
            <person name="Chinwalla A."/>
            <person name="Mardis E.R."/>
            <person name="Wilson R.K."/>
        </authorList>
    </citation>
    <scope>NUCLEOTIDE SEQUENCE [LARGE SCALE GENOMIC DNA]</scope>
    <source>
        <strain evidence="2 3">NJ9703</strain>
    </source>
</reference>
<feature type="domain" description="DNA mimic protein DMP19 C-terminal" evidence="1">
    <location>
        <begin position="42"/>
        <end position="157"/>
    </location>
</feature>
<dbReference type="InterPro" id="IPR025402">
    <property type="entry name" value="DMP19_C"/>
</dbReference>
<dbReference type="EMBL" id="ACEO02000002">
    <property type="protein sequence ID" value="EFC52827.1"/>
    <property type="molecule type" value="Genomic_DNA"/>
</dbReference>
<evidence type="ECO:0000259" key="1">
    <source>
        <dbReference type="Pfam" id="PF14300"/>
    </source>
</evidence>
<sequence length="166" mass="18820">MMMTTLLRLQDFDTSDSASFLYTLSAAYLDHTEQAGDEEMSGLNDEQHTLTALCYLDSQVQEGGFVQLIASGYGEYIFGNPVTDSLRCWRIKPIPKILDKAKALYEKHGEAIEKMADEQRDFDEIRKAFPDFEELDGDYYDVADEDLEIAAAYVQANWDKFAKLSG</sequence>
<evidence type="ECO:0000313" key="3">
    <source>
        <dbReference type="Proteomes" id="UP000004621"/>
    </source>
</evidence>
<dbReference type="Gene3D" id="1.20.1420.60">
    <property type="match status" value="1"/>
</dbReference>
<dbReference type="AlphaFoldDB" id="A0A9W5IS78"/>
<accession>A0A9W5IS78</accession>
<dbReference type="Pfam" id="PF14300">
    <property type="entry name" value="DMP19"/>
    <property type="match status" value="1"/>
</dbReference>
<evidence type="ECO:0000313" key="2">
    <source>
        <dbReference type="EMBL" id="EFC52827.1"/>
    </source>
</evidence>
<dbReference type="Proteomes" id="UP000004621">
    <property type="component" value="Unassembled WGS sequence"/>
</dbReference>
<protein>
    <recommendedName>
        <fullName evidence="1">DNA mimic protein DMP19 C-terminal domain-containing protein</fullName>
    </recommendedName>
</protein>
<gene>
    <name evidence="2" type="ORF">NEISUBOT_03663</name>
</gene>
<organism evidence="2 3">
    <name type="scientific">Neisseria subflava NJ9703</name>
    <dbReference type="NCBI Taxonomy" id="546268"/>
    <lineage>
        <taxon>Bacteria</taxon>
        <taxon>Pseudomonadati</taxon>
        <taxon>Pseudomonadota</taxon>
        <taxon>Betaproteobacteria</taxon>
        <taxon>Neisseriales</taxon>
        <taxon>Neisseriaceae</taxon>
        <taxon>Neisseria</taxon>
    </lineage>
</organism>